<evidence type="ECO:0000313" key="13">
    <source>
        <dbReference type="Proteomes" id="UP000694548"/>
    </source>
</evidence>
<keyword evidence="4" id="KW-0963">Cytoplasm</keyword>
<dbReference type="PANTHER" id="PTHR28621:SF1">
    <property type="entry name" value="SELENOPROTEIN S"/>
    <property type="match status" value="1"/>
</dbReference>
<dbReference type="GO" id="GO:0030968">
    <property type="term" value="P:endoplasmic reticulum unfolded protein response"/>
    <property type="evidence" value="ECO:0007669"/>
    <property type="project" value="TreeGrafter"/>
</dbReference>
<comment type="subcellular location">
    <subcellularLocation>
        <location evidence="2">Cytoplasm</location>
    </subcellularLocation>
    <subcellularLocation>
        <location evidence="1">Endoplasmic reticulum membrane</location>
        <topology evidence="1">Single-pass membrane protein</topology>
    </subcellularLocation>
</comment>
<organism evidence="12 13">
    <name type="scientific">Nothobranchius furzeri</name>
    <name type="common">Turquoise killifish</name>
    <dbReference type="NCBI Taxonomy" id="105023"/>
    <lineage>
        <taxon>Eukaryota</taxon>
        <taxon>Metazoa</taxon>
        <taxon>Chordata</taxon>
        <taxon>Craniata</taxon>
        <taxon>Vertebrata</taxon>
        <taxon>Euteleostomi</taxon>
        <taxon>Actinopterygii</taxon>
        <taxon>Neopterygii</taxon>
        <taxon>Teleostei</taxon>
        <taxon>Neoteleostei</taxon>
        <taxon>Acanthomorphata</taxon>
        <taxon>Ovalentaria</taxon>
        <taxon>Atherinomorphae</taxon>
        <taxon>Cyprinodontiformes</taxon>
        <taxon>Nothobranchiidae</taxon>
        <taxon>Nothobranchius</taxon>
    </lineage>
</organism>
<protein>
    <submittedName>
        <fullName evidence="12">Selenoprotein S</fullName>
    </submittedName>
</protein>
<keyword evidence="13" id="KW-1185">Reference proteome</keyword>
<evidence type="ECO:0000256" key="2">
    <source>
        <dbReference type="ARBA" id="ARBA00004496"/>
    </source>
</evidence>
<comment type="similarity">
    <text evidence="3">Belongs to the selenoprotein S family.</text>
</comment>
<feature type="compositionally biased region" description="Polar residues" evidence="10">
    <location>
        <begin position="106"/>
        <end position="118"/>
    </location>
</feature>
<dbReference type="InterPro" id="IPR009703">
    <property type="entry name" value="Selenoprotein_S"/>
</dbReference>
<reference evidence="12" key="1">
    <citation type="submission" date="2014-08" db="EMBL/GenBank/DDBJ databases">
        <authorList>
            <person name="Senf B."/>
            <person name="Petzold A."/>
            <person name="Downie B.R."/>
            <person name="Koch P."/>
            <person name="Platzer M."/>
        </authorList>
    </citation>
    <scope>NUCLEOTIDE SEQUENCE [LARGE SCALE GENOMIC DNA]</scope>
    <source>
        <strain evidence="12">GRZ</strain>
    </source>
</reference>
<reference evidence="12" key="2">
    <citation type="submission" date="2025-08" db="UniProtKB">
        <authorList>
            <consortium name="Ensembl"/>
        </authorList>
    </citation>
    <scope>IDENTIFICATION</scope>
</reference>
<evidence type="ECO:0000256" key="8">
    <source>
        <dbReference type="ARBA" id="ARBA00022989"/>
    </source>
</evidence>
<feature type="transmembrane region" description="Helical" evidence="11">
    <location>
        <begin position="28"/>
        <end position="47"/>
    </location>
</feature>
<dbReference type="PANTHER" id="PTHR28621">
    <property type="entry name" value="SELENOPROTEIN S"/>
    <property type="match status" value="1"/>
</dbReference>
<dbReference type="Pfam" id="PF06936">
    <property type="entry name" value="Selenoprotein_S"/>
    <property type="match status" value="1"/>
</dbReference>
<keyword evidence="7" id="KW-0712">Selenocysteine</keyword>
<keyword evidence="9 11" id="KW-0472">Membrane</keyword>
<dbReference type="GO" id="GO:0036502">
    <property type="term" value="C:Derlin-1-VIMP complex"/>
    <property type="evidence" value="ECO:0007669"/>
    <property type="project" value="TreeGrafter"/>
</dbReference>
<evidence type="ECO:0000256" key="4">
    <source>
        <dbReference type="ARBA" id="ARBA00022490"/>
    </source>
</evidence>
<dbReference type="GO" id="GO:0036513">
    <property type="term" value="C:Derlin-1 retrotranslocation complex"/>
    <property type="evidence" value="ECO:0007669"/>
    <property type="project" value="TreeGrafter"/>
</dbReference>
<dbReference type="GeneTree" id="ENSGT00940000166109"/>
<evidence type="ECO:0000256" key="5">
    <source>
        <dbReference type="ARBA" id="ARBA00022692"/>
    </source>
</evidence>
<dbReference type="GO" id="GO:0030970">
    <property type="term" value="P:retrograde protein transport, ER to cytosol"/>
    <property type="evidence" value="ECO:0007669"/>
    <property type="project" value="TreeGrafter"/>
</dbReference>
<dbReference type="AlphaFoldDB" id="A0A8C6NP07"/>
<evidence type="ECO:0000313" key="12">
    <source>
        <dbReference type="Ensembl" id="ENSNFUP00015015011.1"/>
    </source>
</evidence>
<sequence>MDSVRDSSGQNRPPENQDLPFLSILGEILSQYGWYLLAGTIMVYLFIQHLRKRMSAGPSDPIFYSLHDSSKVARRQTSQEAAHRKMQEELNAKAAIIIEKQKQSTDKAGSSSSTAQKTKTGKKQLRSNDYSPLMGQGGGTCSWRPGCLIWHSMMAKIKATSLPLGSSNPLI</sequence>
<dbReference type="Proteomes" id="UP000694548">
    <property type="component" value="Chromosome sgr07"/>
</dbReference>
<proteinExistence type="inferred from homology"/>
<evidence type="ECO:0000256" key="7">
    <source>
        <dbReference type="ARBA" id="ARBA00022933"/>
    </source>
</evidence>
<keyword evidence="8 11" id="KW-1133">Transmembrane helix</keyword>
<evidence type="ECO:0000256" key="3">
    <source>
        <dbReference type="ARBA" id="ARBA00011034"/>
    </source>
</evidence>
<keyword evidence="6" id="KW-0256">Endoplasmic reticulum</keyword>
<keyword evidence="5 11" id="KW-0812">Transmembrane</keyword>
<feature type="region of interest" description="Disordered" evidence="10">
    <location>
        <begin position="101"/>
        <end position="131"/>
    </location>
</feature>
<reference evidence="12" key="3">
    <citation type="submission" date="2025-09" db="UniProtKB">
        <authorList>
            <consortium name="Ensembl"/>
        </authorList>
    </citation>
    <scope>IDENTIFICATION</scope>
</reference>
<accession>A0A8C6NP07</accession>
<dbReference type="Ensembl" id="ENSNFUT00015015738.1">
    <property type="protein sequence ID" value="ENSNFUP00015015011.1"/>
    <property type="gene ID" value="ENSNFUG00015007287.1"/>
</dbReference>
<name>A0A8C6NP07_NOTFU</name>
<dbReference type="Gene3D" id="6.10.250.2950">
    <property type="match status" value="1"/>
</dbReference>
<evidence type="ECO:0000256" key="1">
    <source>
        <dbReference type="ARBA" id="ARBA00004389"/>
    </source>
</evidence>
<gene>
    <name evidence="12" type="primary">selenos</name>
</gene>
<evidence type="ECO:0000256" key="11">
    <source>
        <dbReference type="SAM" id="Phobius"/>
    </source>
</evidence>
<evidence type="ECO:0000256" key="9">
    <source>
        <dbReference type="ARBA" id="ARBA00023136"/>
    </source>
</evidence>
<evidence type="ECO:0000256" key="10">
    <source>
        <dbReference type="SAM" id="MobiDB-lite"/>
    </source>
</evidence>
<evidence type="ECO:0000256" key="6">
    <source>
        <dbReference type="ARBA" id="ARBA00022824"/>
    </source>
</evidence>